<dbReference type="PANTHER" id="PTHR35113:SF1">
    <property type="entry name" value="FERREDOXIN-THIOREDOXIN REDUCTASE CATALYTIC CHAIN, CHLOROPLASTIC"/>
    <property type="match status" value="1"/>
</dbReference>
<comment type="cofactor">
    <cofactor evidence="1">
        <name>[4Fe-4S] cluster</name>
        <dbReference type="ChEBI" id="CHEBI:49883"/>
    </cofactor>
</comment>
<dbReference type="InterPro" id="IPR036644">
    <property type="entry name" value="FTR_bsu_sf"/>
</dbReference>
<evidence type="ECO:0000256" key="10">
    <source>
        <dbReference type="ARBA" id="ARBA00023157"/>
    </source>
</evidence>
<evidence type="ECO:0000256" key="12">
    <source>
        <dbReference type="ARBA" id="ARBA00030295"/>
    </source>
</evidence>
<dbReference type="GO" id="GO:0016491">
    <property type="term" value="F:oxidoreductase activity"/>
    <property type="evidence" value="ECO:0007669"/>
    <property type="project" value="UniProtKB-KW"/>
</dbReference>
<organism evidence="16 17">
    <name type="scientific">Cyclostephanos tholiformis</name>
    <dbReference type="NCBI Taxonomy" id="382380"/>
    <lineage>
        <taxon>Eukaryota</taxon>
        <taxon>Sar</taxon>
        <taxon>Stramenopiles</taxon>
        <taxon>Ochrophyta</taxon>
        <taxon>Bacillariophyta</taxon>
        <taxon>Coscinodiscophyceae</taxon>
        <taxon>Thalassiosirophycidae</taxon>
        <taxon>Stephanodiscales</taxon>
        <taxon>Stephanodiscaceae</taxon>
        <taxon>Cyclostephanos</taxon>
    </lineage>
</organism>
<comment type="function">
    <text evidence="2">Catalytic subunit of the ferredoxin-thioredoxin reductase (FTR), which catalyzes the two-electron reduction of thioredoxins by the electrons provided by reduced ferredoxin.</text>
</comment>
<dbReference type="EC" id="1.8.7.2" evidence="4"/>
<dbReference type="SUPFAM" id="SSF57662">
    <property type="entry name" value="Ferredoxin thioredoxin reductase (FTR), catalytic beta chain"/>
    <property type="match status" value="1"/>
</dbReference>
<evidence type="ECO:0000256" key="14">
    <source>
        <dbReference type="SAM" id="SignalP"/>
    </source>
</evidence>
<dbReference type="EMBL" id="JALLPB020000714">
    <property type="protein sequence ID" value="KAL3806873.1"/>
    <property type="molecule type" value="Genomic_DNA"/>
</dbReference>
<dbReference type="PANTHER" id="PTHR35113">
    <property type="entry name" value="FERREDOXIN-THIOREDOXIN REDUCTASE CATALYTIC CHAIN, CHLOROPLASTIC"/>
    <property type="match status" value="1"/>
</dbReference>
<dbReference type="Gene3D" id="3.90.460.10">
    <property type="entry name" value="Ferredoxin thioredoxin reductase catalytic beta subunit"/>
    <property type="match status" value="1"/>
</dbReference>
<evidence type="ECO:0000256" key="9">
    <source>
        <dbReference type="ARBA" id="ARBA00023014"/>
    </source>
</evidence>
<accession>A0ABD3SDN9</accession>
<evidence type="ECO:0000256" key="2">
    <source>
        <dbReference type="ARBA" id="ARBA00003945"/>
    </source>
</evidence>
<keyword evidence="10" id="KW-1015">Disulfide bond</keyword>
<dbReference type="GO" id="GO:0046872">
    <property type="term" value="F:metal ion binding"/>
    <property type="evidence" value="ECO:0007669"/>
    <property type="project" value="UniProtKB-KW"/>
</dbReference>
<keyword evidence="9" id="KW-0411">Iron-sulfur</keyword>
<comment type="caution">
    <text evidence="16">The sequence shown here is derived from an EMBL/GenBank/DDBJ whole genome shotgun (WGS) entry which is preliminary data.</text>
</comment>
<evidence type="ECO:0000256" key="5">
    <source>
        <dbReference type="ARBA" id="ARBA00022485"/>
    </source>
</evidence>
<evidence type="ECO:0000256" key="13">
    <source>
        <dbReference type="ARBA" id="ARBA00048150"/>
    </source>
</evidence>
<dbReference type="GO" id="GO:0051539">
    <property type="term" value="F:4 iron, 4 sulfur cluster binding"/>
    <property type="evidence" value="ECO:0007669"/>
    <property type="project" value="UniProtKB-KW"/>
</dbReference>
<proteinExistence type="inferred from homology"/>
<keyword evidence="14" id="KW-0732">Signal</keyword>
<keyword evidence="17" id="KW-1185">Reference proteome</keyword>
<dbReference type="EMBL" id="JALLPB020000065">
    <property type="protein sequence ID" value="KAL3822442.1"/>
    <property type="molecule type" value="Genomic_DNA"/>
</dbReference>
<evidence type="ECO:0000256" key="3">
    <source>
        <dbReference type="ARBA" id="ARBA00007941"/>
    </source>
</evidence>
<dbReference type="Pfam" id="PF02943">
    <property type="entry name" value="FeThRed_B"/>
    <property type="match status" value="1"/>
</dbReference>
<protein>
    <recommendedName>
        <fullName evidence="4">ferredoxin:thioredoxin reductase</fullName>
        <ecNumber evidence="4">1.8.7.2</ecNumber>
    </recommendedName>
    <alternativeName>
        <fullName evidence="12">Ferredoxin-thioredoxin reductase subunit B</fullName>
    </alternativeName>
</protein>
<feature type="chain" id="PRO_5044724990" description="ferredoxin:thioredoxin reductase" evidence="14">
    <location>
        <begin position="25"/>
        <end position="176"/>
    </location>
</feature>
<evidence type="ECO:0000256" key="6">
    <source>
        <dbReference type="ARBA" id="ARBA00022723"/>
    </source>
</evidence>
<evidence type="ECO:0000313" key="15">
    <source>
        <dbReference type="EMBL" id="KAL3806873.1"/>
    </source>
</evidence>
<comment type="catalytic activity">
    <reaction evidence="13">
        <text>[thioredoxin]-disulfide + 2 reduced [2Fe-2S]-[ferredoxin] + 2 H(+) = [thioredoxin]-dithiol + 2 oxidized [2Fe-2S]-[ferredoxin]</text>
        <dbReference type="Rhea" id="RHEA:42336"/>
        <dbReference type="Rhea" id="RHEA-COMP:10000"/>
        <dbReference type="Rhea" id="RHEA-COMP:10001"/>
        <dbReference type="Rhea" id="RHEA-COMP:10698"/>
        <dbReference type="Rhea" id="RHEA-COMP:10700"/>
        <dbReference type="ChEBI" id="CHEBI:15378"/>
        <dbReference type="ChEBI" id="CHEBI:29950"/>
        <dbReference type="ChEBI" id="CHEBI:33737"/>
        <dbReference type="ChEBI" id="CHEBI:33738"/>
        <dbReference type="ChEBI" id="CHEBI:50058"/>
        <dbReference type="EC" id="1.8.7.2"/>
    </reaction>
</comment>
<evidence type="ECO:0000256" key="1">
    <source>
        <dbReference type="ARBA" id="ARBA00001966"/>
    </source>
</evidence>
<evidence type="ECO:0000313" key="16">
    <source>
        <dbReference type="EMBL" id="KAL3822442.1"/>
    </source>
</evidence>
<reference evidence="16 17" key="1">
    <citation type="submission" date="2024-10" db="EMBL/GenBank/DDBJ databases">
        <title>Updated reference genomes for cyclostephanoid diatoms.</title>
        <authorList>
            <person name="Roberts W.R."/>
            <person name="Alverson A.J."/>
        </authorList>
    </citation>
    <scope>NUCLEOTIDE SEQUENCE [LARGE SCALE GENOMIC DNA]</scope>
    <source>
        <strain evidence="16 17">AJA228-03</strain>
    </source>
</reference>
<evidence type="ECO:0000313" key="17">
    <source>
        <dbReference type="Proteomes" id="UP001530377"/>
    </source>
</evidence>
<evidence type="ECO:0000256" key="11">
    <source>
        <dbReference type="ARBA" id="ARBA00026011"/>
    </source>
</evidence>
<feature type="signal peptide" evidence="14">
    <location>
        <begin position="1"/>
        <end position="24"/>
    </location>
</feature>
<name>A0ABD3SDN9_9STRA</name>
<dbReference type="Proteomes" id="UP001530377">
    <property type="component" value="Unassembled WGS sequence"/>
</dbReference>
<gene>
    <name evidence="15" type="ORF">ACHAXA_002152</name>
    <name evidence="16" type="ORF">ACHAXA_006870</name>
</gene>
<evidence type="ECO:0000256" key="4">
    <source>
        <dbReference type="ARBA" id="ARBA00012358"/>
    </source>
</evidence>
<keyword evidence="5" id="KW-0004">4Fe-4S</keyword>
<keyword evidence="6" id="KW-0479">Metal-binding</keyword>
<comment type="subunit">
    <text evidence="11">Heterodimer of subunit A (variable subunit) and subunit B (catalytic subunit). Heterodimeric FTR forms a complex with ferredoxin and thioredoxin.</text>
</comment>
<evidence type="ECO:0000256" key="7">
    <source>
        <dbReference type="ARBA" id="ARBA00023002"/>
    </source>
</evidence>
<dbReference type="AlphaFoldDB" id="A0ABD3SDN9"/>
<dbReference type="FunFam" id="3.90.460.10:FF:000001">
    <property type="entry name" value="Ferredoxin-thioredoxin reductase, catalytic chain"/>
    <property type="match status" value="1"/>
</dbReference>
<sequence>MLTHLRMPIVAVICPLLWAVTSLAFVSKPPSRMATANVVGRCGESKFALTATKDANMSEEEREVAMEKALKAMTAFSNKYIENTGTYYCSDKSIPAVVIKGLAEHKVTLGTPLCPCRFYENKEKEAQDGYWNCPCVPMRERHECHCMLFLTEDNDFSGDEKNISFEEVKKLSGGIL</sequence>
<comment type="similarity">
    <text evidence="3">Belongs to the ferredoxin thioredoxin reductase beta subunit family.</text>
</comment>
<keyword evidence="7" id="KW-0560">Oxidoreductase</keyword>
<evidence type="ECO:0000256" key="8">
    <source>
        <dbReference type="ARBA" id="ARBA00023004"/>
    </source>
</evidence>
<keyword evidence="8" id="KW-0408">Iron</keyword>
<dbReference type="InterPro" id="IPR004209">
    <property type="entry name" value="FTR_bsu"/>
</dbReference>